<gene>
    <name evidence="1" type="ORF">PDE_05172</name>
</gene>
<keyword evidence="2" id="KW-1185">Reference proteome</keyword>
<dbReference type="eggNOG" id="ENOG502STPP">
    <property type="taxonomic scope" value="Eukaryota"/>
</dbReference>
<evidence type="ECO:0000313" key="2">
    <source>
        <dbReference type="Proteomes" id="UP000019376"/>
    </source>
</evidence>
<dbReference type="AlphaFoldDB" id="S8B6E4"/>
<organism evidence="1 2">
    <name type="scientific">Penicillium oxalicum (strain 114-2 / CGMCC 5302)</name>
    <name type="common">Penicillium decumbens</name>
    <dbReference type="NCBI Taxonomy" id="933388"/>
    <lineage>
        <taxon>Eukaryota</taxon>
        <taxon>Fungi</taxon>
        <taxon>Dikarya</taxon>
        <taxon>Ascomycota</taxon>
        <taxon>Pezizomycotina</taxon>
        <taxon>Eurotiomycetes</taxon>
        <taxon>Eurotiomycetidae</taxon>
        <taxon>Eurotiales</taxon>
        <taxon>Aspergillaceae</taxon>
        <taxon>Penicillium</taxon>
    </lineage>
</organism>
<evidence type="ECO:0000313" key="1">
    <source>
        <dbReference type="EMBL" id="EPS30222.1"/>
    </source>
</evidence>
<accession>S8B6E4</accession>
<reference evidence="1 2" key="1">
    <citation type="journal article" date="2013" name="PLoS ONE">
        <title>Genomic and secretomic analyses reveal unique features of the lignocellulolytic enzyme system of Penicillium decumbens.</title>
        <authorList>
            <person name="Liu G."/>
            <person name="Zhang L."/>
            <person name="Wei X."/>
            <person name="Zou G."/>
            <person name="Qin Y."/>
            <person name="Ma L."/>
            <person name="Li J."/>
            <person name="Zheng H."/>
            <person name="Wang S."/>
            <person name="Wang C."/>
            <person name="Xun L."/>
            <person name="Zhao G.-P."/>
            <person name="Zhou Z."/>
            <person name="Qu Y."/>
        </authorList>
    </citation>
    <scope>NUCLEOTIDE SEQUENCE [LARGE SCALE GENOMIC DNA]</scope>
    <source>
        <strain evidence="2">114-2 / CGMCC 5302</strain>
    </source>
</reference>
<dbReference type="EMBL" id="KB644412">
    <property type="protein sequence ID" value="EPS30222.1"/>
    <property type="molecule type" value="Genomic_DNA"/>
</dbReference>
<protein>
    <submittedName>
        <fullName evidence="1">Uncharacterized protein</fullName>
    </submittedName>
</protein>
<name>S8B6E4_PENO1</name>
<dbReference type="STRING" id="933388.S8B6E4"/>
<dbReference type="Proteomes" id="UP000019376">
    <property type="component" value="Unassembled WGS sequence"/>
</dbReference>
<sequence>MSSNPSVYAAEPAYPILAHTLLQAPSTDLTDSEESNYDVTSERSWNLKDDWEKGIQNNIAGVFRCGTVIGFSRLRSRSKDTDEYVGQVIKSNKTHASGREWTESKFSQIPRYLLTSHLVRTPSSETCAFIIHPSNFDALSPRLLLHGLQSTTTSSHQPALSKIEALKRLDHVQLLPVQSLPNAAQAINTVSDSLQKLQEQRQTRRSADSPVELESPVIFLIAGLDTLAEAVVRASNPLRGTALLGAILRSVNLLARTYAPWLSVILVNTSGLGPAQYDISQPVDGNPSERARKEATKIPGEDSIHSVFSSPGGPLLWTLLMKTLDQGIDTHILLSDVKAAQVAEVIKDRTGAGLGKWGIWTPRR</sequence>
<proteinExistence type="predicted"/>
<dbReference type="PhylomeDB" id="S8B6E4"/>
<dbReference type="HOGENOM" id="CLU_046552_1_0_1"/>
<dbReference type="OrthoDB" id="4344093at2759"/>